<keyword evidence="5 9" id="KW-0238">DNA-binding</keyword>
<evidence type="ECO:0000256" key="6">
    <source>
        <dbReference type="ARBA" id="ARBA00023163"/>
    </source>
</evidence>
<dbReference type="SMART" id="SM00862">
    <property type="entry name" value="Trans_reg_C"/>
    <property type="match status" value="1"/>
</dbReference>
<dbReference type="PROSITE" id="PS50110">
    <property type="entry name" value="RESPONSE_REGULATORY"/>
    <property type="match status" value="1"/>
</dbReference>
<evidence type="ECO:0000256" key="1">
    <source>
        <dbReference type="ARBA" id="ARBA00018672"/>
    </source>
</evidence>
<dbReference type="InterPro" id="IPR036388">
    <property type="entry name" value="WH-like_DNA-bd_sf"/>
</dbReference>
<dbReference type="AlphaFoldDB" id="F2JSK1"/>
<evidence type="ECO:0000259" key="11">
    <source>
        <dbReference type="PROSITE" id="PS51755"/>
    </source>
</evidence>
<evidence type="ECO:0000313" key="13">
    <source>
        <dbReference type="Proteomes" id="UP000008467"/>
    </source>
</evidence>
<dbReference type="GO" id="GO:0000156">
    <property type="term" value="F:phosphorelay response regulator activity"/>
    <property type="evidence" value="ECO:0007669"/>
    <property type="project" value="TreeGrafter"/>
</dbReference>
<keyword evidence="2 8" id="KW-0597">Phosphoprotein</keyword>
<dbReference type="GO" id="GO:0006355">
    <property type="term" value="P:regulation of DNA-templated transcription"/>
    <property type="evidence" value="ECO:0007669"/>
    <property type="project" value="InterPro"/>
</dbReference>
<feature type="domain" description="Response regulatory" evidence="10">
    <location>
        <begin position="12"/>
        <end position="125"/>
    </location>
</feature>
<dbReference type="GO" id="GO:0000976">
    <property type="term" value="F:transcription cis-regulatory region binding"/>
    <property type="evidence" value="ECO:0007669"/>
    <property type="project" value="TreeGrafter"/>
</dbReference>
<feature type="modified residue" description="4-aspartylphosphate" evidence="8">
    <location>
        <position position="61"/>
    </location>
</feature>
<dbReference type="GO" id="GO:0032993">
    <property type="term" value="C:protein-DNA complex"/>
    <property type="evidence" value="ECO:0007669"/>
    <property type="project" value="TreeGrafter"/>
</dbReference>
<feature type="domain" description="OmpR/PhoB-type" evidence="11">
    <location>
        <begin position="136"/>
        <end position="234"/>
    </location>
</feature>
<comment type="function">
    <text evidence="7">May play the central regulatory role in sporulation. It may be an element of the effector pathway responsible for the activation of sporulation genes in response to nutritional stress. Spo0A may act in concert with spo0H (a sigma factor) to control the expression of some genes that are critical to the sporulation process.</text>
</comment>
<evidence type="ECO:0000259" key="10">
    <source>
        <dbReference type="PROSITE" id="PS50110"/>
    </source>
</evidence>
<evidence type="ECO:0000256" key="8">
    <source>
        <dbReference type="PROSITE-ProRule" id="PRU00169"/>
    </source>
</evidence>
<dbReference type="GO" id="GO:0005829">
    <property type="term" value="C:cytosol"/>
    <property type="evidence" value="ECO:0007669"/>
    <property type="project" value="TreeGrafter"/>
</dbReference>
<reference evidence="12 13" key="1">
    <citation type="journal article" date="2011" name="J. Bacteriol.">
        <title>Complete genome sequence of the cellulose-degrading bacterium Cellulosilyticum lentocellum.</title>
        <authorList>
            <consortium name="US DOE Joint Genome Institute"/>
            <person name="Miller D.A."/>
            <person name="Suen G."/>
            <person name="Bruce D."/>
            <person name="Copeland A."/>
            <person name="Cheng J.F."/>
            <person name="Detter C."/>
            <person name="Goodwin L.A."/>
            <person name="Han C.S."/>
            <person name="Hauser L.J."/>
            <person name="Land M.L."/>
            <person name="Lapidus A."/>
            <person name="Lucas S."/>
            <person name="Meincke L."/>
            <person name="Pitluck S."/>
            <person name="Tapia R."/>
            <person name="Teshima H."/>
            <person name="Woyke T."/>
            <person name="Fox B.G."/>
            <person name="Angert E.R."/>
            <person name="Currie C.R."/>
        </authorList>
    </citation>
    <scope>NUCLEOTIDE SEQUENCE [LARGE SCALE GENOMIC DNA]</scope>
    <source>
        <strain evidence="13">ATCC 49066 / DSM 5427 / NCIMB 11756 / RHM5</strain>
    </source>
</reference>
<dbReference type="STRING" id="642492.Clole_0019"/>
<organism evidence="12 13">
    <name type="scientific">Cellulosilyticum lentocellum (strain ATCC 49066 / DSM 5427 / NCIMB 11756 / RHM5)</name>
    <name type="common">Clostridium lentocellum</name>
    <dbReference type="NCBI Taxonomy" id="642492"/>
    <lineage>
        <taxon>Bacteria</taxon>
        <taxon>Bacillati</taxon>
        <taxon>Bacillota</taxon>
        <taxon>Clostridia</taxon>
        <taxon>Lachnospirales</taxon>
        <taxon>Cellulosilyticaceae</taxon>
        <taxon>Cellulosilyticum</taxon>
    </lineage>
</organism>
<dbReference type="Gene3D" id="3.40.50.2300">
    <property type="match status" value="1"/>
</dbReference>
<dbReference type="Pfam" id="PF00072">
    <property type="entry name" value="Response_reg"/>
    <property type="match status" value="1"/>
</dbReference>
<keyword evidence="4" id="KW-0805">Transcription regulation</keyword>
<dbReference type="RefSeq" id="WP_013655082.1">
    <property type="nucleotide sequence ID" value="NC_015275.1"/>
</dbReference>
<dbReference type="PANTHER" id="PTHR48111:SF22">
    <property type="entry name" value="REGULATOR OF RPOS"/>
    <property type="match status" value="1"/>
</dbReference>
<feature type="DNA-binding region" description="OmpR/PhoB-type" evidence="9">
    <location>
        <begin position="136"/>
        <end position="234"/>
    </location>
</feature>
<gene>
    <name evidence="12" type="ordered locus">Clole_0019</name>
</gene>
<accession>F2JSK1</accession>
<protein>
    <recommendedName>
        <fullName evidence="1">Stage 0 sporulation protein A homolog</fullName>
    </recommendedName>
</protein>
<dbReference type="PANTHER" id="PTHR48111">
    <property type="entry name" value="REGULATOR OF RPOS"/>
    <property type="match status" value="1"/>
</dbReference>
<evidence type="ECO:0000256" key="7">
    <source>
        <dbReference type="ARBA" id="ARBA00024867"/>
    </source>
</evidence>
<dbReference type="InterPro" id="IPR001867">
    <property type="entry name" value="OmpR/PhoB-type_DNA-bd"/>
</dbReference>
<dbReference type="CDD" id="cd17574">
    <property type="entry name" value="REC_OmpR"/>
    <property type="match status" value="1"/>
</dbReference>
<dbReference type="PROSITE" id="PS51755">
    <property type="entry name" value="OMPR_PHOB"/>
    <property type="match status" value="1"/>
</dbReference>
<dbReference type="eggNOG" id="COG0745">
    <property type="taxonomic scope" value="Bacteria"/>
</dbReference>
<dbReference type="CDD" id="cd00383">
    <property type="entry name" value="trans_reg_C"/>
    <property type="match status" value="1"/>
</dbReference>
<name>F2JSK1_CELLD</name>
<dbReference type="KEGG" id="cle:Clole_0019"/>
<dbReference type="InterPro" id="IPR001789">
    <property type="entry name" value="Sig_transdc_resp-reg_receiver"/>
</dbReference>
<dbReference type="InterPro" id="IPR011006">
    <property type="entry name" value="CheY-like_superfamily"/>
</dbReference>
<keyword evidence="6" id="KW-0804">Transcription</keyword>
<proteinExistence type="predicted"/>
<evidence type="ECO:0000256" key="3">
    <source>
        <dbReference type="ARBA" id="ARBA00023012"/>
    </source>
</evidence>
<dbReference type="SUPFAM" id="SSF52172">
    <property type="entry name" value="CheY-like"/>
    <property type="match status" value="1"/>
</dbReference>
<keyword evidence="3" id="KW-0902">Two-component regulatory system</keyword>
<evidence type="ECO:0000256" key="2">
    <source>
        <dbReference type="ARBA" id="ARBA00022553"/>
    </source>
</evidence>
<dbReference type="HOGENOM" id="CLU_000445_30_4_9"/>
<dbReference type="Gene3D" id="6.10.250.690">
    <property type="match status" value="1"/>
</dbReference>
<dbReference type="FunFam" id="1.10.10.10:FF:000005">
    <property type="entry name" value="Two-component system response regulator"/>
    <property type="match status" value="1"/>
</dbReference>
<dbReference type="Proteomes" id="UP000008467">
    <property type="component" value="Chromosome"/>
</dbReference>
<dbReference type="FunFam" id="3.40.50.2300:FF:000001">
    <property type="entry name" value="DNA-binding response regulator PhoB"/>
    <property type="match status" value="1"/>
</dbReference>
<evidence type="ECO:0000256" key="5">
    <source>
        <dbReference type="ARBA" id="ARBA00023125"/>
    </source>
</evidence>
<dbReference type="EMBL" id="CP002582">
    <property type="protein sequence ID" value="ADZ81781.1"/>
    <property type="molecule type" value="Genomic_DNA"/>
</dbReference>
<dbReference type="InterPro" id="IPR039420">
    <property type="entry name" value="WalR-like"/>
</dbReference>
<keyword evidence="13" id="KW-1185">Reference proteome</keyword>
<dbReference type="SMART" id="SM00448">
    <property type="entry name" value="REC"/>
    <property type="match status" value="1"/>
</dbReference>
<dbReference type="Pfam" id="PF00486">
    <property type="entry name" value="Trans_reg_C"/>
    <property type="match status" value="1"/>
</dbReference>
<evidence type="ECO:0000313" key="12">
    <source>
        <dbReference type="EMBL" id="ADZ81781.1"/>
    </source>
</evidence>
<dbReference type="Gene3D" id="1.10.10.10">
    <property type="entry name" value="Winged helix-like DNA-binding domain superfamily/Winged helix DNA-binding domain"/>
    <property type="match status" value="1"/>
</dbReference>
<evidence type="ECO:0000256" key="9">
    <source>
        <dbReference type="PROSITE-ProRule" id="PRU01091"/>
    </source>
</evidence>
<evidence type="ECO:0000256" key="4">
    <source>
        <dbReference type="ARBA" id="ARBA00023015"/>
    </source>
</evidence>
<sequence length="237" mass="27592">MFIYKEGDFIKRILIIEDEVKIARFLQLELQHEGYDVNMSHDGREGLNMALENNYDLLILDVMLPSLNGMEVLRRIRQVSSLPVIMLTAKDDVMDKVMGLDLGAQDYITKPFAIEELLARIRVLFKLKATTPTATPEVLKCGQLTLDPERYEVSYNNIPLALTKKEFELLQFLMLNKNLLITREQILEKVWGYDYLGDTNVVDVYIRYLRNKIDQRFEDKLIYTVRGMGYQIKDGES</sequence>